<proteinExistence type="predicted"/>
<accession>A0A6H0FWA2</accession>
<reference evidence="2 3" key="1">
    <citation type="submission" date="2020-03" db="EMBL/GenBank/DDBJ databases">
        <authorList>
            <person name="Zhang L."/>
            <person name="Han X."/>
            <person name="Chen Y."/>
            <person name="Yu Y."/>
        </authorList>
    </citation>
    <scope>NUCLEOTIDE SEQUENCE [LARGE SCALE GENOMIC DNA]</scope>
    <source>
        <strain evidence="2 3">A1254</strain>
    </source>
</reference>
<feature type="domain" description="Flagellar assembly protein FliH/Type III secretion system HrpE" evidence="1">
    <location>
        <begin position="100"/>
        <end position="225"/>
    </location>
</feature>
<sequence length="231" mass="26679">MSNHDVSSRLREVLKSDKKVTLGAMVDKVSAQKEIKQNVEMKNDVSSKKESGDDLREKELSILKEQYANEFKKIVELEKARLKDIHEKKIQLLESQFKSKIDSLTSCIAEFRKKTESLNSSLELIAIKTIEEILKKMTIDLAKHEKFIANIIKKALLDYNLEEGLTLKVNMHDYEMIKKIISENNFLANYNIGIEKDNSLISGQYLIDLKESMLDIGVEQQFDKVRQLLNE</sequence>
<name>A0A6H0FWA2_ACIPI</name>
<dbReference type="EMBL" id="CP049806">
    <property type="protein sequence ID" value="QIT18631.1"/>
    <property type="molecule type" value="Genomic_DNA"/>
</dbReference>
<dbReference type="Pfam" id="PF02108">
    <property type="entry name" value="FliH"/>
    <property type="match status" value="1"/>
</dbReference>
<evidence type="ECO:0000313" key="2">
    <source>
        <dbReference type="EMBL" id="QIT18631.1"/>
    </source>
</evidence>
<evidence type="ECO:0000313" key="3">
    <source>
        <dbReference type="Proteomes" id="UP000501692"/>
    </source>
</evidence>
<evidence type="ECO:0000259" key="1">
    <source>
        <dbReference type="Pfam" id="PF02108"/>
    </source>
</evidence>
<organism evidence="2 3">
    <name type="scientific">Acinetobacter pittii</name>
    <name type="common">Acinetobacter genomosp. 3</name>
    <dbReference type="NCBI Taxonomy" id="48296"/>
    <lineage>
        <taxon>Bacteria</taxon>
        <taxon>Pseudomonadati</taxon>
        <taxon>Pseudomonadota</taxon>
        <taxon>Gammaproteobacteria</taxon>
        <taxon>Moraxellales</taxon>
        <taxon>Moraxellaceae</taxon>
        <taxon>Acinetobacter</taxon>
        <taxon>Acinetobacter calcoaceticus/baumannii complex</taxon>
    </lineage>
</organism>
<protein>
    <recommendedName>
        <fullName evidence="1">Flagellar assembly protein FliH/Type III secretion system HrpE domain-containing protein</fullName>
    </recommendedName>
</protein>
<gene>
    <name evidence="2" type="ORF">G8E09_13380</name>
</gene>
<dbReference type="RefSeq" id="WP_167563934.1">
    <property type="nucleotide sequence ID" value="NZ_CP049806.1"/>
</dbReference>
<dbReference type="InterPro" id="IPR018035">
    <property type="entry name" value="Flagellar_FliH/T3SS_HrpE"/>
</dbReference>
<dbReference type="Proteomes" id="UP000501692">
    <property type="component" value="Chromosome"/>
</dbReference>
<dbReference type="AlphaFoldDB" id="A0A6H0FWA2"/>